<comment type="caution">
    <text evidence="1">The sequence shown here is derived from an EMBL/GenBank/DDBJ whole genome shotgun (WGS) entry which is preliminary data.</text>
</comment>
<evidence type="ECO:0000313" key="2">
    <source>
        <dbReference type="Proteomes" id="UP001501469"/>
    </source>
</evidence>
<organism evidence="1 2">
    <name type="scientific">Hymenobacter glaciei</name>
    <dbReference type="NCBI Taxonomy" id="877209"/>
    <lineage>
        <taxon>Bacteria</taxon>
        <taxon>Pseudomonadati</taxon>
        <taxon>Bacteroidota</taxon>
        <taxon>Cytophagia</taxon>
        <taxon>Cytophagales</taxon>
        <taxon>Hymenobacteraceae</taxon>
        <taxon>Hymenobacter</taxon>
    </lineage>
</organism>
<dbReference type="Proteomes" id="UP001501469">
    <property type="component" value="Unassembled WGS sequence"/>
</dbReference>
<evidence type="ECO:0000313" key="1">
    <source>
        <dbReference type="EMBL" id="GAA4054403.1"/>
    </source>
</evidence>
<accession>A0ABP7UXC0</accession>
<dbReference type="EMBL" id="BAABDK010000035">
    <property type="protein sequence ID" value="GAA4054403.1"/>
    <property type="molecule type" value="Genomic_DNA"/>
</dbReference>
<dbReference type="Pfam" id="PF13148">
    <property type="entry name" value="DUF3987"/>
    <property type="match status" value="1"/>
</dbReference>
<dbReference type="InterPro" id="IPR025048">
    <property type="entry name" value="DUF3987"/>
</dbReference>
<keyword evidence="2" id="KW-1185">Reference proteome</keyword>
<proteinExistence type="predicted"/>
<dbReference type="RefSeq" id="WP_345059497.1">
    <property type="nucleotide sequence ID" value="NZ_BAABDK010000035.1"/>
</dbReference>
<name>A0ABP7UXC0_9BACT</name>
<protein>
    <submittedName>
        <fullName evidence="1">Uncharacterized protein</fullName>
    </submittedName>
</protein>
<sequence length="195" mass="20506">MDLARPALSIALTGTPGQLPRLMPTAEDGLVSRFLFYTFAQAHAWQDVSPSAGPPLDPYFDTLAGKLTRMIKATPLIDEAGAYPVEIALTVSDWHRLNAAGAAGLQEATTHGGGAGASQAFRLGLIAFRVAGLLTVLRCFEKGQAPAGRLECNPADVGTALAIMDTARAPCWLPFPSLLGPAGGAMRLKLGRRLR</sequence>
<reference evidence="2" key="1">
    <citation type="journal article" date="2019" name="Int. J. Syst. Evol. Microbiol.">
        <title>The Global Catalogue of Microorganisms (GCM) 10K type strain sequencing project: providing services to taxonomists for standard genome sequencing and annotation.</title>
        <authorList>
            <consortium name="The Broad Institute Genomics Platform"/>
            <consortium name="The Broad Institute Genome Sequencing Center for Infectious Disease"/>
            <person name="Wu L."/>
            <person name="Ma J."/>
        </authorList>
    </citation>
    <scope>NUCLEOTIDE SEQUENCE [LARGE SCALE GENOMIC DNA]</scope>
    <source>
        <strain evidence="2">JCM 17225</strain>
    </source>
</reference>
<gene>
    <name evidence="1" type="ORF">GCM10022409_46830</name>
</gene>